<evidence type="ECO:0000313" key="1">
    <source>
        <dbReference type="EMBL" id="KAF5332244.1"/>
    </source>
</evidence>
<keyword evidence="2" id="KW-1185">Reference proteome</keyword>
<proteinExistence type="predicted"/>
<organism evidence="1 2">
    <name type="scientific">Ephemerocybe angulata</name>
    <dbReference type="NCBI Taxonomy" id="980116"/>
    <lineage>
        <taxon>Eukaryota</taxon>
        <taxon>Fungi</taxon>
        <taxon>Dikarya</taxon>
        <taxon>Basidiomycota</taxon>
        <taxon>Agaricomycotina</taxon>
        <taxon>Agaricomycetes</taxon>
        <taxon>Agaricomycetidae</taxon>
        <taxon>Agaricales</taxon>
        <taxon>Agaricineae</taxon>
        <taxon>Psathyrellaceae</taxon>
        <taxon>Ephemerocybe</taxon>
    </lineage>
</organism>
<sequence length="106" mass="11950">MESIWTAATMRAMLRILPEEYLAPIVRVPILFGYLFSSWRSFGTPGHSTTLPYGHKTGPNPWCSAWEIRPDMDNMPTTYLAGRVTLSNAQWKCASAEKASQQIVPF</sequence>
<dbReference type="EMBL" id="JAACJK010000111">
    <property type="protein sequence ID" value="KAF5332244.1"/>
    <property type="molecule type" value="Genomic_DNA"/>
</dbReference>
<reference evidence="1 2" key="1">
    <citation type="journal article" date="2020" name="ISME J.">
        <title>Uncovering the hidden diversity of litter-decomposition mechanisms in mushroom-forming fungi.</title>
        <authorList>
            <person name="Floudas D."/>
            <person name="Bentzer J."/>
            <person name="Ahren D."/>
            <person name="Johansson T."/>
            <person name="Persson P."/>
            <person name="Tunlid A."/>
        </authorList>
    </citation>
    <scope>NUCLEOTIDE SEQUENCE [LARGE SCALE GENOMIC DNA]</scope>
    <source>
        <strain evidence="1 2">CBS 175.51</strain>
    </source>
</reference>
<gene>
    <name evidence="1" type="ORF">D9611_008163</name>
</gene>
<evidence type="ECO:0000313" key="2">
    <source>
        <dbReference type="Proteomes" id="UP000541558"/>
    </source>
</evidence>
<accession>A0A8H5BZT7</accession>
<dbReference type="AlphaFoldDB" id="A0A8H5BZT7"/>
<dbReference type="Proteomes" id="UP000541558">
    <property type="component" value="Unassembled WGS sequence"/>
</dbReference>
<name>A0A8H5BZT7_9AGAR</name>
<comment type="caution">
    <text evidence="1">The sequence shown here is derived from an EMBL/GenBank/DDBJ whole genome shotgun (WGS) entry which is preliminary data.</text>
</comment>
<protein>
    <submittedName>
        <fullName evidence="1">Uncharacterized protein</fullName>
    </submittedName>
</protein>